<feature type="domain" description="Calcineurin-like phosphoesterase" evidence="1">
    <location>
        <begin position="1"/>
        <end position="164"/>
    </location>
</feature>
<reference evidence="2" key="1">
    <citation type="submission" date="2018-05" db="EMBL/GenBank/DDBJ databases">
        <authorList>
            <person name="Lanie J.A."/>
            <person name="Ng W.-L."/>
            <person name="Kazmierczak K.M."/>
            <person name="Andrzejewski T.M."/>
            <person name="Davidsen T.M."/>
            <person name="Wayne K.J."/>
            <person name="Tettelin H."/>
            <person name="Glass J.I."/>
            <person name="Rusch D."/>
            <person name="Podicherti R."/>
            <person name="Tsui H.-C.T."/>
            <person name="Winkler M.E."/>
        </authorList>
    </citation>
    <scope>NUCLEOTIDE SEQUENCE</scope>
</reference>
<dbReference type="Pfam" id="PF00149">
    <property type="entry name" value="Metallophos"/>
    <property type="match status" value="1"/>
</dbReference>
<protein>
    <recommendedName>
        <fullName evidence="1">Calcineurin-like phosphoesterase domain-containing protein</fullName>
    </recommendedName>
</protein>
<accession>A0A382BGD5</accession>
<proteinExistence type="predicted"/>
<organism evidence="2">
    <name type="scientific">marine metagenome</name>
    <dbReference type="NCBI Taxonomy" id="408172"/>
    <lineage>
        <taxon>unclassified sequences</taxon>
        <taxon>metagenomes</taxon>
        <taxon>ecological metagenomes</taxon>
    </lineage>
</organism>
<dbReference type="InterPro" id="IPR050535">
    <property type="entry name" value="DNA_Repair-Maintenance_Comp"/>
</dbReference>
<name>A0A382BGD5_9ZZZZ</name>
<dbReference type="GO" id="GO:0016787">
    <property type="term" value="F:hydrolase activity"/>
    <property type="evidence" value="ECO:0007669"/>
    <property type="project" value="InterPro"/>
</dbReference>
<dbReference type="EMBL" id="UINC01029705">
    <property type="protein sequence ID" value="SVB12868.1"/>
    <property type="molecule type" value="Genomic_DNA"/>
</dbReference>
<dbReference type="Gene3D" id="3.60.21.10">
    <property type="match status" value="1"/>
</dbReference>
<dbReference type="InterPro" id="IPR004843">
    <property type="entry name" value="Calcineurin-like_PHP"/>
</dbReference>
<dbReference type="InterPro" id="IPR029052">
    <property type="entry name" value="Metallo-depent_PP-like"/>
</dbReference>
<dbReference type="SUPFAM" id="SSF56300">
    <property type="entry name" value="Metallo-dependent phosphatases"/>
    <property type="match status" value="1"/>
</dbReference>
<dbReference type="AlphaFoldDB" id="A0A382BGD5"/>
<evidence type="ECO:0000313" key="2">
    <source>
        <dbReference type="EMBL" id="SVB12868.1"/>
    </source>
</evidence>
<dbReference type="PANTHER" id="PTHR30337">
    <property type="entry name" value="COMPONENT OF ATP-DEPENDENT DSDNA EXONUCLEASE"/>
    <property type="match status" value="1"/>
</dbReference>
<evidence type="ECO:0000259" key="1">
    <source>
        <dbReference type="Pfam" id="PF00149"/>
    </source>
</evidence>
<gene>
    <name evidence="2" type="ORF">METZ01_LOCUS165722</name>
</gene>
<sequence>MKILCTADWQLGKAFGRIGAAGDSFREQLLLTAEQIITTTAEEQGADIILILGDTFDRPDADWALIERVAMMLRNSEKPIHLIPGNHDPWQSGGALESLSRELDDVDHVVFHTEQTACHIEEFGLTLYPGVLRQRFDMGDLTSWIPDREDSDGLRVGMFHGSIMSIGGEDARQRSIDPDVSESRDLDLTLMGDWHGGESLDQPDRRLWYAGAPEPQRIDHDWKGRVLLIDAEPGREPIVEPIVVGSLKFIDFEFEFDLDMGDPVLALGEALDGIEGAPELTYIRFSLTGEMLAGEIEGVMDRLEDFSGDWPFHSRRRRGLAVVQEDPAEADDERLHAVEAELHGMGLEDDVLARATVLLRRFHRRLRQ</sequence>
<dbReference type="PANTHER" id="PTHR30337:SF0">
    <property type="entry name" value="NUCLEASE SBCCD SUBUNIT D"/>
    <property type="match status" value="1"/>
</dbReference>